<accession>A0AAW9LWF0</accession>
<sequence>MANFKSKNFIRRKLRLLRGLRSCCVDDRELMILDNKIRVLEKLLDDIVMEEYNPLSTRFDNWN</sequence>
<gene>
    <name evidence="1" type="ORF">PZT46_23195</name>
</gene>
<organism evidence="1 2">
    <name type="scientific">Klebsiella aerogenes</name>
    <name type="common">Enterobacter aerogenes</name>
    <dbReference type="NCBI Taxonomy" id="548"/>
    <lineage>
        <taxon>Bacteria</taxon>
        <taxon>Pseudomonadati</taxon>
        <taxon>Pseudomonadota</taxon>
        <taxon>Gammaproteobacteria</taxon>
        <taxon>Enterobacterales</taxon>
        <taxon>Enterobacteriaceae</taxon>
        <taxon>Klebsiella/Raoultella group</taxon>
        <taxon>Klebsiella</taxon>
    </lineage>
</organism>
<dbReference type="Proteomes" id="UP001303386">
    <property type="component" value="Unassembled WGS sequence"/>
</dbReference>
<name>A0AAW9LWF0_KLEAE</name>
<comment type="caution">
    <text evidence="1">The sequence shown here is derived from an EMBL/GenBank/DDBJ whole genome shotgun (WGS) entry which is preliminary data.</text>
</comment>
<protein>
    <submittedName>
        <fullName evidence="1">Uncharacterized protein</fullName>
    </submittedName>
</protein>
<dbReference type="RefSeq" id="WP_130953263.1">
    <property type="nucleotide sequence ID" value="NZ_CP139373.1"/>
</dbReference>
<dbReference type="AlphaFoldDB" id="A0AAW9LWF0"/>
<evidence type="ECO:0000313" key="1">
    <source>
        <dbReference type="EMBL" id="MEA8802136.1"/>
    </source>
</evidence>
<proteinExistence type="predicted"/>
<evidence type="ECO:0000313" key="2">
    <source>
        <dbReference type="Proteomes" id="UP001303386"/>
    </source>
</evidence>
<reference evidence="1" key="1">
    <citation type="journal article" date="2023" name="J. Hosp. Infect.">
        <title>Cross-contamination of carbapenem-resistant Gram-negative bacteria between patients and hospital environment in the first year of a newly built surgical ward.</title>
        <authorList>
            <person name="Boutin S."/>
            <person name="Scherrer M."/>
            <person name="Spath I."/>
            <person name="Kocer K."/>
            <person name="Heeg K."/>
            <person name="Nurjadi D."/>
        </authorList>
    </citation>
    <scope>NUCLEOTIDE SEQUENCE</scope>
    <source>
        <strain evidence="1">KE10384</strain>
    </source>
</reference>
<dbReference type="EMBL" id="JARELW010000011">
    <property type="protein sequence ID" value="MEA8802136.1"/>
    <property type="molecule type" value="Genomic_DNA"/>
</dbReference>